<dbReference type="InterPro" id="IPR050902">
    <property type="entry name" value="ABC_Transporter_SBP"/>
</dbReference>
<protein>
    <submittedName>
        <fullName evidence="4">ABC transporter substrate-binding protein</fullName>
    </submittedName>
</protein>
<comment type="caution">
    <text evidence="4">The sequence shown here is derived from an EMBL/GenBank/DDBJ whole genome shotgun (WGS) entry which is preliminary data.</text>
</comment>
<evidence type="ECO:0000313" key="5">
    <source>
        <dbReference type="Proteomes" id="UP000746471"/>
    </source>
</evidence>
<organism evidence="4 5">
    <name type="scientific">Fusibacter paucivorans</name>
    <dbReference type="NCBI Taxonomy" id="76009"/>
    <lineage>
        <taxon>Bacteria</taxon>
        <taxon>Bacillati</taxon>
        <taxon>Bacillota</taxon>
        <taxon>Clostridia</taxon>
        <taxon>Eubacteriales</taxon>
        <taxon>Eubacteriales Family XII. Incertae Sedis</taxon>
        <taxon>Fusibacter</taxon>
    </lineage>
</organism>
<evidence type="ECO:0000313" key="4">
    <source>
        <dbReference type="EMBL" id="MBS7527957.1"/>
    </source>
</evidence>
<dbReference type="PROSITE" id="PS51257">
    <property type="entry name" value="PROKAR_LIPOPROTEIN"/>
    <property type="match status" value="1"/>
</dbReference>
<feature type="chain" id="PRO_5046347150" evidence="2">
    <location>
        <begin position="26"/>
        <end position="384"/>
    </location>
</feature>
<accession>A0ABS5PV43</accession>
<sequence length="384" mass="42537">MKKMILAVLCILLAASLIGCGKSQAETAQAETAQAETVQAETEKPEATSAEIPSDEARTITDLGGNVIKLPPASAINRVVVMNPPSISMLLSILPDTKKIIGANANAFERANPEILEKMFPEWQNVETGFMIDGFVANTEEILKLEPDLVFYYGNMQKPGIENLGIPIVDMMIKGENNPEKVSVAWDNLMREIFEVEASTTLAKEWEMSNDKAQKALSTYEGEAKSAIYLLSNMGGVITVFGSGTYADTWFEKGGLVNAASDVKGQSEVSMEQMHEWDPDYIFVFKGTPASVMLANQVKGQDWSLLSAYEHEAIFDIPQTIFSWGAPCSDSPLMPLWLISKSHPDLLDEDEFSKLFKAYYERVYDIELDDEFIQSILNGREETK</sequence>
<dbReference type="PANTHER" id="PTHR30535">
    <property type="entry name" value="VITAMIN B12-BINDING PROTEIN"/>
    <property type="match status" value="1"/>
</dbReference>
<name>A0ABS5PV43_9FIRM</name>
<dbReference type="PANTHER" id="PTHR30535:SF34">
    <property type="entry name" value="MOLYBDATE-BINDING PROTEIN MOLA"/>
    <property type="match status" value="1"/>
</dbReference>
<dbReference type="RefSeq" id="WP_213237819.1">
    <property type="nucleotide sequence ID" value="NZ_JAHBCL010000028.1"/>
</dbReference>
<proteinExistence type="inferred from homology"/>
<dbReference type="Pfam" id="PF01497">
    <property type="entry name" value="Peripla_BP_2"/>
    <property type="match status" value="1"/>
</dbReference>
<dbReference type="SUPFAM" id="SSF53807">
    <property type="entry name" value="Helical backbone' metal receptor"/>
    <property type="match status" value="1"/>
</dbReference>
<feature type="signal peptide" evidence="2">
    <location>
        <begin position="1"/>
        <end position="25"/>
    </location>
</feature>
<evidence type="ECO:0000259" key="3">
    <source>
        <dbReference type="PROSITE" id="PS50983"/>
    </source>
</evidence>
<keyword evidence="5" id="KW-1185">Reference proteome</keyword>
<dbReference type="Gene3D" id="3.40.50.1980">
    <property type="entry name" value="Nitrogenase molybdenum iron protein domain"/>
    <property type="match status" value="2"/>
</dbReference>
<dbReference type="PROSITE" id="PS50983">
    <property type="entry name" value="FE_B12_PBP"/>
    <property type="match status" value="1"/>
</dbReference>
<dbReference type="Proteomes" id="UP000746471">
    <property type="component" value="Unassembled WGS sequence"/>
</dbReference>
<dbReference type="InterPro" id="IPR002491">
    <property type="entry name" value="ABC_transptr_periplasmic_BD"/>
</dbReference>
<evidence type="ECO:0000256" key="1">
    <source>
        <dbReference type="ARBA" id="ARBA00008814"/>
    </source>
</evidence>
<reference evidence="4 5" key="1">
    <citation type="submission" date="2021-05" db="EMBL/GenBank/DDBJ databases">
        <title>Fusibacter ferrireducens sp. nov., an anaerobic, sulfur- and Fe-reducing bacterium isolated from the mangrove sediment.</title>
        <authorList>
            <person name="Qiu D."/>
        </authorList>
    </citation>
    <scope>NUCLEOTIDE SEQUENCE [LARGE SCALE GENOMIC DNA]</scope>
    <source>
        <strain evidence="4 5">DSM 12116</strain>
    </source>
</reference>
<gene>
    <name evidence="4" type="ORF">KHM83_14825</name>
</gene>
<dbReference type="EMBL" id="JAHBCL010000028">
    <property type="protein sequence ID" value="MBS7527957.1"/>
    <property type="molecule type" value="Genomic_DNA"/>
</dbReference>
<feature type="domain" description="Fe/B12 periplasmic-binding" evidence="3">
    <location>
        <begin position="78"/>
        <end position="346"/>
    </location>
</feature>
<comment type="similarity">
    <text evidence="1">Belongs to the bacterial solute-binding protein 8 family.</text>
</comment>
<dbReference type="Gene3D" id="1.20.58.2180">
    <property type="match status" value="1"/>
</dbReference>
<keyword evidence="2" id="KW-0732">Signal</keyword>
<evidence type="ECO:0000256" key="2">
    <source>
        <dbReference type="SAM" id="SignalP"/>
    </source>
</evidence>